<dbReference type="PROSITE" id="PS51257">
    <property type="entry name" value="PROKAR_LIPOPROTEIN"/>
    <property type="match status" value="1"/>
</dbReference>
<dbReference type="AlphaFoldDB" id="A0A6H0KN00"/>
<dbReference type="EMBL" id="CP050831">
    <property type="protein sequence ID" value="QIU94655.1"/>
    <property type="molecule type" value="Genomic_DNA"/>
</dbReference>
<name>A0A6H0KN00_9BACE</name>
<dbReference type="Pfam" id="PF16139">
    <property type="entry name" value="DUF4847"/>
    <property type="match status" value="1"/>
</dbReference>
<proteinExistence type="predicted"/>
<keyword evidence="3" id="KW-1185">Reference proteome</keyword>
<organism evidence="2 3">
    <name type="scientific">Bacteroides faecium</name>
    <dbReference type="NCBI Taxonomy" id="2715212"/>
    <lineage>
        <taxon>Bacteria</taxon>
        <taxon>Pseudomonadati</taxon>
        <taxon>Bacteroidota</taxon>
        <taxon>Bacteroidia</taxon>
        <taxon>Bacteroidales</taxon>
        <taxon>Bacteroidaceae</taxon>
        <taxon>Bacteroides</taxon>
    </lineage>
</organism>
<evidence type="ECO:0000313" key="2">
    <source>
        <dbReference type="EMBL" id="QIU94655.1"/>
    </source>
</evidence>
<keyword evidence="1" id="KW-0732">Signal</keyword>
<reference evidence="2 3" key="1">
    <citation type="submission" date="2020-03" db="EMBL/GenBank/DDBJ databases">
        <title>Genomic analysis of Bacteroides faecium CBA7301.</title>
        <authorList>
            <person name="Kim J."/>
            <person name="Roh S.W."/>
        </authorList>
    </citation>
    <scope>NUCLEOTIDE SEQUENCE [LARGE SCALE GENOMIC DNA]</scope>
    <source>
        <strain evidence="2 3">CBA7301</strain>
    </source>
</reference>
<dbReference type="CDD" id="cd14492">
    <property type="entry name" value="lipocalin_MxiM-like"/>
    <property type="match status" value="1"/>
</dbReference>
<dbReference type="RefSeq" id="WP_167962775.1">
    <property type="nucleotide sequence ID" value="NZ_CP050831.1"/>
</dbReference>
<evidence type="ECO:0000256" key="1">
    <source>
        <dbReference type="SAM" id="SignalP"/>
    </source>
</evidence>
<dbReference type="InterPro" id="IPR032316">
    <property type="entry name" value="DUF4847"/>
</dbReference>
<feature type="chain" id="PRO_5026273103" evidence="1">
    <location>
        <begin position="20"/>
        <end position="168"/>
    </location>
</feature>
<feature type="signal peptide" evidence="1">
    <location>
        <begin position="1"/>
        <end position="19"/>
    </location>
</feature>
<gene>
    <name evidence="2" type="ORF">BacF7301_11120</name>
</gene>
<evidence type="ECO:0000313" key="3">
    <source>
        <dbReference type="Proteomes" id="UP000501780"/>
    </source>
</evidence>
<accession>A0A6H0KN00</accession>
<dbReference type="Gene3D" id="2.40.128.270">
    <property type="match status" value="1"/>
</dbReference>
<dbReference type="KEGG" id="bfc:BacF7301_11120"/>
<dbReference type="InterPro" id="IPR038670">
    <property type="entry name" value="HslJ-like_sf"/>
</dbReference>
<protein>
    <submittedName>
        <fullName evidence="2">DUF4847 domain-containing protein</fullName>
    </submittedName>
</protein>
<dbReference type="Proteomes" id="UP000501780">
    <property type="component" value="Chromosome"/>
</dbReference>
<sequence>MKKNIFQIVGLFLLLPLLAGCNDTDDVAAIFTGKTWKLNYITVDGGHEMFNFWGTDNTARTKSYEELEKSGSYNIVFDGIADGDIINGKIRGTIVKSFALEGSWSANGKDNSFSASVSGNDGGDVLAKNFMEGLKTATSYEGDTNGNLYLIYKGGQQTFRMVFRVVNN</sequence>